<keyword evidence="5 9" id="KW-1133">Transmembrane helix</keyword>
<evidence type="ECO:0000256" key="1">
    <source>
        <dbReference type="ARBA" id="ARBA00004167"/>
    </source>
</evidence>
<dbReference type="Pfam" id="PF10099">
    <property type="entry name" value="RskA_C"/>
    <property type="match status" value="1"/>
</dbReference>
<proteinExistence type="predicted"/>
<evidence type="ECO:0000256" key="2">
    <source>
        <dbReference type="ARBA" id="ARBA00004236"/>
    </source>
</evidence>
<keyword evidence="6 9" id="KW-0472">Membrane</keyword>
<feature type="domain" description="Anti-sigma K factor RskA C-terminal" evidence="10">
    <location>
        <begin position="105"/>
        <end position="227"/>
    </location>
</feature>
<evidence type="ECO:0000256" key="4">
    <source>
        <dbReference type="ARBA" id="ARBA00022692"/>
    </source>
</evidence>
<evidence type="ECO:0000256" key="9">
    <source>
        <dbReference type="SAM" id="Phobius"/>
    </source>
</evidence>
<keyword evidence="3" id="KW-1003">Cell membrane</keyword>
<dbReference type="InterPro" id="IPR051474">
    <property type="entry name" value="Anti-sigma-K/W_factor"/>
</dbReference>
<comment type="subcellular location">
    <subcellularLocation>
        <location evidence="2">Cell membrane</location>
    </subcellularLocation>
    <subcellularLocation>
        <location evidence="1">Membrane</location>
        <topology evidence="1">Single-pass membrane protein</topology>
    </subcellularLocation>
</comment>
<comment type="caution">
    <text evidence="11">The sequence shown here is derived from an EMBL/GenBank/DDBJ whole genome shotgun (WGS) entry which is preliminary data.</text>
</comment>
<feature type="transmembrane region" description="Helical" evidence="9">
    <location>
        <begin position="96"/>
        <end position="118"/>
    </location>
</feature>
<keyword evidence="4 9" id="KW-0812">Transmembrane</keyword>
<evidence type="ECO:0000256" key="3">
    <source>
        <dbReference type="ARBA" id="ARBA00022475"/>
    </source>
</evidence>
<evidence type="ECO:0000256" key="7">
    <source>
        <dbReference type="ARBA" id="ARBA00029829"/>
    </source>
</evidence>
<dbReference type="RefSeq" id="WP_379955161.1">
    <property type="nucleotide sequence ID" value="NZ_JAUYVI010000003.1"/>
</dbReference>
<dbReference type="EMBL" id="JAUYVI010000003">
    <property type="protein sequence ID" value="MDQ7247726.1"/>
    <property type="molecule type" value="Genomic_DNA"/>
</dbReference>
<protein>
    <recommendedName>
        <fullName evidence="8">Regulator of SigK</fullName>
    </recommendedName>
    <alternativeName>
        <fullName evidence="7">Sigma-K anti-sigma factor RskA</fullName>
    </alternativeName>
</protein>
<accession>A0ABU0YJ31</accession>
<organism evidence="11 12">
    <name type="scientific">Dongia sedimenti</name>
    <dbReference type="NCBI Taxonomy" id="3064282"/>
    <lineage>
        <taxon>Bacteria</taxon>
        <taxon>Pseudomonadati</taxon>
        <taxon>Pseudomonadota</taxon>
        <taxon>Alphaproteobacteria</taxon>
        <taxon>Rhodospirillales</taxon>
        <taxon>Dongiaceae</taxon>
        <taxon>Dongia</taxon>
    </lineage>
</organism>
<gene>
    <name evidence="11" type="ORF">Q8A70_08610</name>
</gene>
<name>A0ABU0YJ31_9PROT</name>
<evidence type="ECO:0000313" key="11">
    <source>
        <dbReference type="EMBL" id="MDQ7247726.1"/>
    </source>
</evidence>
<sequence length="238" mass="25007">MTDTSDMTPGPGGEDRDTRLAEYVLGTLVGDARAAFEAELVRDESLRRAVAAWSERLQPLADSVAPVAPPLALRDRILASIGASEESEARFGILRWLAWTFGASAVAAAVAVAAVFVFTPQPAELGGYAMLKEPTISNSVVVFQIDKERRQMVLLANTPPAGAGKDYELWVLPSGKSPVSLGVLKVGERIERPIDQMRATLVQPGTTLAVSLEPAGGSASGAPTGPVLFTGVFHLAGN</sequence>
<reference evidence="12" key="1">
    <citation type="submission" date="2023-08" db="EMBL/GenBank/DDBJ databases">
        <title>Rhodospirillaceae gen. nov., a novel taxon isolated from the Yangtze River Yuezi River estuary sludge.</title>
        <authorList>
            <person name="Ruan L."/>
        </authorList>
    </citation>
    <scope>NUCLEOTIDE SEQUENCE [LARGE SCALE GENOMIC DNA]</scope>
    <source>
        <strain evidence="12">R-7</strain>
    </source>
</reference>
<dbReference type="Gene3D" id="1.10.10.1320">
    <property type="entry name" value="Anti-sigma factor, zinc-finger domain"/>
    <property type="match status" value="1"/>
</dbReference>
<dbReference type="InterPro" id="IPR041916">
    <property type="entry name" value="Anti_sigma_zinc_sf"/>
</dbReference>
<evidence type="ECO:0000256" key="8">
    <source>
        <dbReference type="ARBA" id="ARBA00030803"/>
    </source>
</evidence>
<evidence type="ECO:0000259" key="10">
    <source>
        <dbReference type="Pfam" id="PF10099"/>
    </source>
</evidence>
<dbReference type="InterPro" id="IPR018764">
    <property type="entry name" value="RskA_C"/>
</dbReference>
<dbReference type="PANTHER" id="PTHR37461">
    <property type="entry name" value="ANTI-SIGMA-K FACTOR RSKA"/>
    <property type="match status" value="1"/>
</dbReference>
<dbReference type="Proteomes" id="UP001230156">
    <property type="component" value="Unassembled WGS sequence"/>
</dbReference>
<keyword evidence="12" id="KW-1185">Reference proteome</keyword>
<evidence type="ECO:0000313" key="12">
    <source>
        <dbReference type="Proteomes" id="UP001230156"/>
    </source>
</evidence>
<dbReference type="PANTHER" id="PTHR37461:SF1">
    <property type="entry name" value="ANTI-SIGMA-K FACTOR RSKA"/>
    <property type="match status" value="1"/>
</dbReference>
<evidence type="ECO:0000256" key="6">
    <source>
        <dbReference type="ARBA" id="ARBA00023136"/>
    </source>
</evidence>
<evidence type="ECO:0000256" key="5">
    <source>
        <dbReference type="ARBA" id="ARBA00022989"/>
    </source>
</evidence>